<reference evidence="2" key="1">
    <citation type="journal article" date="2019" name="Int. J. Syst. Evol. Microbiol.">
        <title>The Global Catalogue of Microorganisms (GCM) 10K type strain sequencing project: providing services to taxonomists for standard genome sequencing and annotation.</title>
        <authorList>
            <consortium name="The Broad Institute Genomics Platform"/>
            <consortium name="The Broad Institute Genome Sequencing Center for Infectious Disease"/>
            <person name="Wu L."/>
            <person name="Ma J."/>
        </authorList>
    </citation>
    <scope>NUCLEOTIDE SEQUENCE [LARGE SCALE GENOMIC DNA]</scope>
    <source>
        <strain evidence="2">JCM 17388</strain>
    </source>
</reference>
<evidence type="ECO:0008006" key="3">
    <source>
        <dbReference type="Google" id="ProtNLM"/>
    </source>
</evidence>
<gene>
    <name evidence="1" type="ORF">GCM10022252_63160</name>
</gene>
<dbReference type="SUPFAM" id="SSF48264">
    <property type="entry name" value="Cytochrome P450"/>
    <property type="match status" value="1"/>
</dbReference>
<dbReference type="Proteomes" id="UP001501251">
    <property type="component" value="Unassembled WGS sequence"/>
</dbReference>
<evidence type="ECO:0000313" key="2">
    <source>
        <dbReference type="Proteomes" id="UP001501251"/>
    </source>
</evidence>
<protein>
    <recommendedName>
        <fullName evidence="3">Cytochrome P450</fullName>
    </recommendedName>
</protein>
<organism evidence="1 2">
    <name type="scientific">Streptosporangium oxazolinicum</name>
    <dbReference type="NCBI Taxonomy" id="909287"/>
    <lineage>
        <taxon>Bacteria</taxon>
        <taxon>Bacillati</taxon>
        <taxon>Actinomycetota</taxon>
        <taxon>Actinomycetes</taxon>
        <taxon>Streptosporangiales</taxon>
        <taxon>Streptosporangiaceae</taxon>
        <taxon>Streptosporangium</taxon>
    </lineage>
</organism>
<sequence length="296" mass="30003">MTFDPLVVSRPAEIRAVLADPRFTVDPVPRPPFALTVAWLRGAVGRFAEGSVHAERRAAGTAVLAGLDPGALRAEASRLASRDTGPPPCPPELCSPELVPVLVLAVALGVRAEDGPGAVEAVAAIAPAYLPGPGTGPGETDVATADEGLVRLSRLLGDPAPERLAVVAGLLAQAYAPTVALVRGALAAFAAESAELAESAGAAGSAGSCTAGARTVEELLDETLRHDPPVRTLRRRAPDGERTVVLDVAAAGRDPEAPRDAGGEPEYLTFGAGPRACPGRQVALALAAGTIEAVTR</sequence>
<proteinExistence type="predicted"/>
<dbReference type="InterPro" id="IPR017972">
    <property type="entry name" value="Cyt_P450_CS"/>
</dbReference>
<dbReference type="Gene3D" id="1.10.630.10">
    <property type="entry name" value="Cytochrome P450"/>
    <property type="match status" value="1"/>
</dbReference>
<accession>A0ABP8BEZ6</accession>
<comment type="caution">
    <text evidence="1">The sequence shown here is derived from an EMBL/GenBank/DDBJ whole genome shotgun (WGS) entry which is preliminary data.</text>
</comment>
<keyword evidence="2" id="KW-1185">Reference proteome</keyword>
<dbReference type="PROSITE" id="PS00086">
    <property type="entry name" value="CYTOCHROME_P450"/>
    <property type="match status" value="1"/>
</dbReference>
<evidence type="ECO:0000313" key="1">
    <source>
        <dbReference type="EMBL" id="GAA4204282.1"/>
    </source>
</evidence>
<dbReference type="InterPro" id="IPR036396">
    <property type="entry name" value="Cyt_P450_sf"/>
</dbReference>
<dbReference type="EMBL" id="BAABAQ010000013">
    <property type="protein sequence ID" value="GAA4204282.1"/>
    <property type="molecule type" value="Genomic_DNA"/>
</dbReference>
<dbReference type="RefSeq" id="WP_344921798.1">
    <property type="nucleotide sequence ID" value="NZ_BAABAQ010000013.1"/>
</dbReference>
<name>A0ABP8BEZ6_9ACTN</name>